<comment type="subcellular location">
    <subcellularLocation>
        <location evidence="1">Membrane</location>
    </subcellularLocation>
</comment>
<dbReference type="PRINTS" id="PR00463">
    <property type="entry name" value="EP450I"/>
</dbReference>
<dbReference type="PANTHER" id="PTHR24282">
    <property type="entry name" value="CYTOCHROME P450 FAMILY MEMBER"/>
    <property type="match status" value="1"/>
</dbReference>
<dbReference type="InterPro" id="IPR001128">
    <property type="entry name" value="Cyt_P450"/>
</dbReference>
<dbReference type="Pfam" id="PF00067">
    <property type="entry name" value="p450"/>
    <property type="match status" value="1"/>
</dbReference>
<dbReference type="GO" id="GO:0004497">
    <property type="term" value="F:monooxygenase activity"/>
    <property type="evidence" value="ECO:0007669"/>
    <property type="project" value="UniProtKB-KW"/>
</dbReference>
<evidence type="ECO:0000256" key="2">
    <source>
        <dbReference type="ARBA" id="ARBA00010617"/>
    </source>
</evidence>
<evidence type="ECO:0000256" key="5">
    <source>
        <dbReference type="ARBA" id="ARBA00022723"/>
    </source>
</evidence>
<dbReference type="SUPFAM" id="SSF48264">
    <property type="entry name" value="Cytochrome P450"/>
    <property type="match status" value="1"/>
</dbReference>
<dbReference type="GO" id="GO:0016020">
    <property type="term" value="C:membrane"/>
    <property type="evidence" value="ECO:0007669"/>
    <property type="project" value="UniProtKB-SubCell"/>
</dbReference>
<evidence type="ECO:0000256" key="6">
    <source>
        <dbReference type="ARBA" id="ARBA00022989"/>
    </source>
</evidence>
<evidence type="ECO:0000256" key="12">
    <source>
        <dbReference type="RuleBase" id="RU000461"/>
    </source>
</evidence>
<dbReference type="InterPro" id="IPR050665">
    <property type="entry name" value="Cytochrome_P450_Monooxygen"/>
</dbReference>
<evidence type="ECO:0000256" key="10">
    <source>
        <dbReference type="ARBA" id="ARBA00023136"/>
    </source>
</evidence>
<organism evidence="14 15">
    <name type="scientific">Musa troglodytarum</name>
    <name type="common">fe'i banana</name>
    <dbReference type="NCBI Taxonomy" id="320322"/>
    <lineage>
        <taxon>Eukaryota</taxon>
        <taxon>Viridiplantae</taxon>
        <taxon>Streptophyta</taxon>
        <taxon>Embryophyta</taxon>
        <taxon>Tracheophyta</taxon>
        <taxon>Spermatophyta</taxon>
        <taxon>Magnoliopsida</taxon>
        <taxon>Liliopsida</taxon>
        <taxon>Zingiberales</taxon>
        <taxon>Musaceae</taxon>
        <taxon>Musa</taxon>
    </lineage>
</organism>
<keyword evidence="5 11" id="KW-0479">Metal-binding</keyword>
<comment type="similarity">
    <text evidence="2 12">Belongs to the cytochrome P450 family.</text>
</comment>
<keyword evidence="3 11" id="KW-0349">Heme</keyword>
<dbReference type="OrthoDB" id="1470350at2759"/>
<evidence type="ECO:0000256" key="3">
    <source>
        <dbReference type="ARBA" id="ARBA00022617"/>
    </source>
</evidence>
<reference evidence="14" key="1">
    <citation type="submission" date="2022-05" db="EMBL/GenBank/DDBJ databases">
        <title>The Musa troglodytarum L. genome provides insights into the mechanism of non-climacteric behaviour and enrichment of carotenoids.</title>
        <authorList>
            <person name="Wang J."/>
        </authorList>
    </citation>
    <scope>NUCLEOTIDE SEQUENCE</scope>
    <source>
        <tissue evidence="14">Leaf</tissue>
    </source>
</reference>
<dbReference type="EMBL" id="CP097511">
    <property type="protein sequence ID" value="URE47305.1"/>
    <property type="molecule type" value="Genomic_DNA"/>
</dbReference>
<evidence type="ECO:0000256" key="13">
    <source>
        <dbReference type="SAM" id="Phobius"/>
    </source>
</evidence>
<keyword evidence="15" id="KW-1185">Reference proteome</keyword>
<dbReference type="AlphaFoldDB" id="A0A9E7I6U0"/>
<evidence type="ECO:0000256" key="11">
    <source>
        <dbReference type="PIRSR" id="PIRSR602401-1"/>
    </source>
</evidence>
<proteinExistence type="inferred from homology"/>
<keyword evidence="10 13" id="KW-0472">Membrane</keyword>
<evidence type="ECO:0000256" key="4">
    <source>
        <dbReference type="ARBA" id="ARBA00022692"/>
    </source>
</evidence>
<feature type="binding site" description="axial binding residue" evidence="11">
    <location>
        <position position="481"/>
    </location>
    <ligand>
        <name>heme</name>
        <dbReference type="ChEBI" id="CHEBI:30413"/>
    </ligand>
    <ligandPart>
        <name>Fe</name>
        <dbReference type="ChEBI" id="CHEBI:18248"/>
    </ligandPart>
</feature>
<dbReference type="GO" id="GO:0020037">
    <property type="term" value="F:heme binding"/>
    <property type="evidence" value="ECO:0007669"/>
    <property type="project" value="InterPro"/>
</dbReference>
<gene>
    <name evidence="14" type="ORF">MUK42_04728</name>
</gene>
<evidence type="ECO:0000256" key="1">
    <source>
        <dbReference type="ARBA" id="ARBA00004370"/>
    </source>
</evidence>
<keyword evidence="7 12" id="KW-0560">Oxidoreductase</keyword>
<dbReference type="PROSITE" id="PS00086">
    <property type="entry name" value="CYTOCHROME_P450"/>
    <property type="match status" value="1"/>
</dbReference>
<dbReference type="Gene3D" id="1.10.630.10">
    <property type="entry name" value="Cytochrome P450"/>
    <property type="match status" value="1"/>
</dbReference>
<dbReference type="GO" id="GO:0006629">
    <property type="term" value="P:lipid metabolic process"/>
    <property type="evidence" value="ECO:0007669"/>
    <property type="project" value="UniProtKB-ARBA"/>
</dbReference>
<keyword evidence="8 11" id="KW-0408">Iron</keyword>
<dbReference type="GO" id="GO:0005506">
    <property type="term" value="F:iron ion binding"/>
    <property type="evidence" value="ECO:0007669"/>
    <property type="project" value="InterPro"/>
</dbReference>
<evidence type="ECO:0000256" key="9">
    <source>
        <dbReference type="ARBA" id="ARBA00023033"/>
    </source>
</evidence>
<dbReference type="InterPro" id="IPR002401">
    <property type="entry name" value="Cyt_P450_E_grp-I"/>
</dbReference>
<dbReference type="InterPro" id="IPR036396">
    <property type="entry name" value="Cyt_P450_sf"/>
</dbReference>
<sequence length="533" mass="59916">MGGASARSIPLLPFSVTGIIGLALFYCYYVFWIRPERMRSKLRSQGIDGPPPSLIHGNILEMRKILREERKKKAQEEECGPSVTASYVSALFPYLTRWRKRYGPVFMYSTGSMQTLHVSHPDLVKEISVCKSLDLGKPSYLQKDRGALLGKGILTSNGALWAHQRKVIATELFTDKVKGMVDLIVESAIPLLKSWESAVDNGGGSSDIVIDEDLRKFSADVVSRTCFGSSFAEGKEIFSRLRQLQMLMSKISIFIGIPGVSLCRLTQHFARYLPMKSNRKIWRLTQEIRTLILNIVKERREDISMSSGQDLLQSIIEGSTISNSGLDSAESFIVDNCKNIYFAGHETTAVTATWCLMLLASHPEWQHHVREEVLEVCQGKFPNYDMLRRLKTLTMVIQETLRLYPPAAFMVRETLQDMKLGDIHVPKGITISTPIASLHHDPEYWGSDTDEFKPNRFSRGIAGACRSPHAYIPFGSGTRTCAGQNFAMVELKVILSLLLSKFVFSVSPSYRHSPAFRLTIEPEFGVPLIVKRL</sequence>
<evidence type="ECO:0000256" key="8">
    <source>
        <dbReference type="ARBA" id="ARBA00023004"/>
    </source>
</evidence>
<dbReference type="InterPro" id="IPR017972">
    <property type="entry name" value="Cyt_P450_CS"/>
</dbReference>
<keyword evidence="9 12" id="KW-0503">Monooxygenase</keyword>
<dbReference type="PANTHER" id="PTHR24282:SF196">
    <property type="entry name" value="CYTOCHROME P450 714C2"/>
    <property type="match status" value="1"/>
</dbReference>
<keyword evidence="4 13" id="KW-0812">Transmembrane</keyword>
<name>A0A9E7I6U0_9LILI</name>
<evidence type="ECO:0000256" key="7">
    <source>
        <dbReference type="ARBA" id="ARBA00023002"/>
    </source>
</evidence>
<dbReference type="PRINTS" id="PR00385">
    <property type="entry name" value="P450"/>
</dbReference>
<comment type="cofactor">
    <cofactor evidence="11">
        <name>heme</name>
        <dbReference type="ChEBI" id="CHEBI:30413"/>
    </cofactor>
</comment>
<feature type="transmembrane region" description="Helical" evidence="13">
    <location>
        <begin position="12"/>
        <end position="33"/>
    </location>
</feature>
<protein>
    <submittedName>
        <fullName evidence="14">Cytochrome P450</fullName>
    </submittedName>
</protein>
<dbReference type="CDD" id="cd20640">
    <property type="entry name" value="CYP714"/>
    <property type="match status" value="1"/>
</dbReference>
<keyword evidence="6 13" id="KW-1133">Transmembrane helix</keyword>
<dbReference type="GO" id="GO:0016705">
    <property type="term" value="F:oxidoreductase activity, acting on paired donors, with incorporation or reduction of molecular oxygen"/>
    <property type="evidence" value="ECO:0007669"/>
    <property type="project" value="InterPro"/>
</dbReference>
<accession>A0A9E7I6U0</accession>
<dbReference type="Proteomes" id="UP001055439">
    <property type="component" value="Chromosome 9"/>
</dbReference>
<evidence type="ECO:0000313" key="15">
    <source>
        <dbReference type="Proteomes" id="UP001055439"/>
    </source>
</evidence>
<evidence type="ECO:0000313" key="14">
    <source>
        <dbReference type="EMBL" id="URE47305.1"/>
    </source>
</evidence>